<evidence type="ECO:0000313" key="2">
    <source>
        <dbReference type="EMBL" id="CAI6354814.1"/>
    </source>
</evidence>
<accession>A0AAV0WFU0</accession>
<dbReference type="PROSITE" id="PS00028">
    <property type="entry name" value="ZINC_FINGER_C2H2_1"/>
    <property type="match status" value="1"/>
</dbReference>
<gene>
    <name evidence="2" type="ORF">MEUPH1_LOCUS10751</name>
</gene>
<evidence type="ECO:0000259" key="1">
    <source>
        <dbReference type="PROSITE" id="PS00028"/>
    </source>
</evidence>
<dbReference type="Proteomes" id="UP001160148">
    <property type="component" value="Unassembled WGS sequence"/>
</dbReference>
<organism evidence="2 3">
    <name type="scientific">Macrosiphum euphorbiae</name>
    <name type="common">potato aphid</name>
    <dbReference type="NCBI Taxonomy" id="13131"/>
    <lineage>
        <taxon>Eukaryota</taxon>
        <taxon>Metazoa</taxon>
        <taxon>Ecdysozoa</taxon>
        <taxon>Arthropoda</taxon>
        <taxon>Hexapoda</taxon>
        <taxon>Insecta</taxon>
        <taxon>Pterygota</taxon>
        <taxon>Neoptera</taxon>
        <taxon>Paraneoptera</taxon>
        <taxon>Hemiptera</taxon>
        <taxon>Sternorrhyncha</taxon>
        <taxon>Aphidomorpha</taxon>
        <taxon>Aphidoidea</taxon>
        <taxon>Aphididae</taxon>
        <taxon>Macrosiphini</taxon>
        <taxon>Macrosiphum</taxon>
    </lineage>
</organism>
<feature type="domain" description="C2H2-type" evidence="1">
    <location>
        <begin position="112"/>
        <end position="132"/>
    </location>
</feature>
<sequence length="172" mass="20235">MDVKLHTSKALITVKEEPDVKETFVKRVKRRGRPKLVSQQTPFCPPFMVRCDNDRPHFNYRTVWACRICTKILLSEAAAISHAAICKLAITKEEDIPIADLNYMEKNMCYPCKYCDKKMRRKVIWLKHLNEHETPDYDKNNWGVDILIKKLKRPDKVSKQMKQEPDFNPSTL</sequence>
<name>A0AAV0WFU0_9HEMI</name>
<dbReference type="InterPro" id="IPR013087">
    <property type="entry name" value="Znf_C2H2_type"/>
</dbReference>
<comment type="caution">
    <text evidence="2">The sequence shown here is derived from an EMBL/GenBank/DDBJ whole genome shotgun (WGS) entry which is preliminary data.</text>
</comment>
<evidence type="ECO:0000313" key="3">
    <source>
        <dbReference type="Proteomes" id="UP001160148"/>
    </source>
</evidence>
<proteinExistence type="predicted"/>
<protein>
    <recommendedName>
        <fullName evidence="1">C2H2-type domain-containing protein</fullName>
    </recommendedName>
</protein>
<reference evidence="2 3" key="1">
    <citation type="submission" date="2023-01" db="EMBL/GenBank/DDBJ databases">
        <authorList>
            <person name="Whitehead M."/>
        </authorList>
    </citation>
    <scope>NUCLEOTIDE SEQUENCE [LARGE SCALE GENOMIC DNA]</scope>
</reference>
<keyword evidence="3" id="KW-1185">Reference proteome</keyword>
<dbReference type="EMBL" id="CARXXK010000002">
    <property type="protein sequence ID" value="CAI6354814.1"/>
    <property type="molecule type" value="Genomic_DNA"/>
</dbReference>
<dbReference type="AlphaFoldDB" id="A0AAV0WFU0"/>